<evidence type="ECO:0000256" key="4">
    <source>
        <dbReference type="ARBA" id="ARBA00022692"/>
    </source>
</evidence>
<feature type="transmembrane region" description="Helical" evidence="9">
    <location>
        <begin position="207"/>
        <end position="225"/>
    </location>
</feature>
<dbReference type="OrthoDB" id="9810264at2"/>
<dbReference type="Gene3D" id="3.30.450.20">
    <property type="entry name" value="PAS domain"/>
    <property type="match status" value="1"/>
</dbReference>
<accession>A0A419T6K1</accession>
<protein>
    <submittedName>
        <fullName evidence="11">Chemotaxis protein</fullName>
    </submittedName>
</protein>
<name>A0A419T6K1_9FIRM</name>
<dbReference type="Pfam" id="PF17200">
    <property type="entry name" value="sCache_2"/>
    <property type="match status" value="1"/>
</dbReference>
<proteinExistence type="inferred from homology"/>
<dbReference type="PANTHER" id="PTHR43531:SF11">
    <property type="entry name" value="METHYL-ACCEPTING CHEMOTAXIS PROTEIN 3"/>
    <property type="match status" value="1"/>
</dbReference>
<evidence type="ECO:0000313" key="12">
    <source>
        <dbReference type="Proteomes" id="UP000284277"/>
    </source>
</evidence>
<sequence>MERQKKYKLQVRGKLILFVSALMFTTIFVLTTIFYIGLDRAYQNWIQLSYDSYDQNIKTAVENLVSVLSDNYKRYESGEITEQQARKNAESIVRNARYGGGSGYFWADTSDGICAVHMNSEYEGKARYDEQDKLGNYYVRSFIENGVKAGGGFTDFYFTKPGQDGVFAKRAYTLRFEPYDWNISTGNYIDDIDQAVANQQREKIMEIVFLLLVSIGISVVGLFILTGRLSKITAPLSPIAKRLKLLAEGDVHTPPVNVIKTNDEMEVLSRATDELIFEMAEVVKDIAGHMEHMSQGDMTHPVEKRYAGDFAPIHESLILIYQQLNQTLKIIRQSADQVNAGSTQVASAAQALAAGATEQAGTIEELSSAITEVSAQVEQSTTHIEEAAGYVEQTVSRVEESNAKMKQMLKAMAEIKTTSDEIGKITKDVDGIASQTNLLALNAAVEAARAGDAGKGFAVVAEEVRSLAAKAAQAAKRTSLLVENATRAVEDGLTTAKENADILSDVSGHAKHVKAIMETVEQASREQTEAMAEVTYGIGQISAVVQSNAATAEQSSASSEELSAQANLLRDEVAKFHILK</sequence>
<evidence type="ECO:0000256" key="5">
    <source>
        <dbReference type="ARBA" id="ARBA00022989"/>
    </source>
</evidence>
<dbReference type="RefSeq" id="WP_120196056.1">
    <property type="nucleotide sequence ID" value="NZ_MCIA01000008.1"/>
</dbReference>
<evidence type="ECO:0000256" key="6">
    <source>
        <dbReference type="ARBA" id="ARBA00023136"/>
    </source>
</evidence>
<dbReference type="InterPro" id="IPR051310">
    <property type="entry name" value="MCP_chemotaxis"/>
</dbReference>
<dbReference type="SMART" id="SM00283">
    <property type="entry name" value="MA"/>
    <property type="match status" value="1"/>
</dbReference>
<dbReference type="InterPro" id="IPR033480">
    <property type="entry name" value="sCache_2"/>
</dbReference>
<keyword evidence="8" id="KW-0807">Transducer</keyword>
<evidence type="ECO:0000256" key="2">
    <source>
        <dbReference type="ARBA" id="ARBA00022475"/>
    </source>
</evidence>
<keyword evidence="2" id="KW-1003">Cell membrane</keyword>
<dbReference type="Gene3D" id="6.10.340.10">
    <property type="match status" value="1"/>
</dbReference>
<evidence type="ECO:0000259" key="10">
    <source>
        <dbReference type="PROSITE" id="PS50111"/>
    </source>
</evidence>
<dbReference type="GO" id="GO:0006935">
    <property type="term" value="P:chemotaxis"/>
    <property type="evidence" value="ECO:0007669"/>
    <property type="project" value="UniProtKB-KW"/>
</dbReference>
<gene>
    <name evidence="11" type="ORF">BET01_15635</name>
</gene>
<keyword evidence="4 9" id="KW-0812">Transmembrane</keyword>
<keyword evidence="5 9" id="KW-1133">Transmembrane helix</keyword>
<dbReference type="SMART" id="SM01049">
    <property type="entry name" value="Cache_2"/>
    <property type="match status" value="1"/>
</dbReference>
<dbReference type="PROSITE" id="PS50111">
    <property type="entry name" value="CHEMOTAXIS_TRANSDUC_2"/>
    <property type="match status" value="1"/>
</dbReference>
<dbReference type="EMBL" id="MCIA01000008">
    <property type="protein sequence ID" value="RKD33045.1"/>
    <property type="molecule type" value="Genomic_DNA"/>
</dbReference>
<dbReference type="SUPFAM" id="SSF58104">
    <property type="entry name" value="Methyl-accepting chemotaxis protein (MCP) signaling domain"/>
    <property type="match status" value="1"/>
</dbReference>
<dbReference type="InterPro" id="IPR004089">
    <property type="entry name" value="MCPsignal_dom"/>
</dbReference>
<feature type="transmembrane region" description="Helical" evidence="9">
    <location>
        <begin position="15"/>
        <end position="38"/>
    </location>
</feature>
<dbReference type="GO" id="GO:0004888">
    <property type="term" value="F:transmembrane signaling receptor activity"/>
    <property type="evidence" value="ECO:0007669"/>
    <property type="project" value="InterPro"/>
</dbReference>
<evidence type="ECO:0000313" key="11">
    <source>
        <dbReference type="EMBL" id="RKD33045.1"/>
    </source>
</evidence>
<evidence type="ECO:0000256" key="7">
    <source>
        <dbReference type="ARBA" id="ARBA00029447"/>
    </source>
</evidence>
<comment type="caution">
    <text evidence="11">The sequence shown here is derived from an EMBL/GenBank/DDBJ whole genome shotgun (WGS) entry which is preliminary data.</text>
</comment>
<reference evidence="11 12" key="1">
    <citation type="submission" date="2016-08" db="EMBL/GenBank/DDBJ databases">
        <title>A new outlook on sporulation: Clostridium algidixylanolyticum.</title>
        <authorList>
            <person name="Poppleton D.I."/>
            <person name="Gribaldo S."/>
        </authorList>
    </citation>
    <scope>NUCLEOTIDE SEQUENCE [LARGE SCALE GENOMIC DNA]</scope>
    <source>
        <strain evidence="11 12">SPL73</strain>
    </source>
</reference>
<evidence type="ECO:0000256" key="1">
    <source>
        <dbReference type="ARBA" id="ARBA00004651"/>
    </source>
</evidence>
<dbReference type="Pfam" id="PF00015">
    <property type="entry name" value="MCPsignal"/>
    <property type="match status" value="1"/>
</dbReference>
<comment type="subcellular location">
    <subcellularLocation>
        <location evidence="1">Cell membrane</location>
        <topology evidence="1">Multi-pass membrane protein</topology>
    </subcellularLocation>
</comment>
<keyword evidence="6 9" id="KW-0472">Membrane</keyword>
<keyword evidence="12" id="KW-1185">Reference proteome</keyword>
<keyword evidence="3" id="KW-0145">Chemotaxis</keyword>
<dbReference type="PRINTS" id="PR00260">
    <property type="entry name" value="CHEMTRNSDUCR"/>
</dbReference>
<comment type="similarity">
    <text evidence="7">Belongs to the methyl-accepting chemotaxis (MCP) protein family.</text>
</comment>
<evidence type="ECO:0000256" key="9">
    <source>
        <dbReference type="SAM" id="Phobius"/>
    </source>
</evidence>
<dbReference type="GO" id="GO:0007165">
    <property type="term" value="P:signal transduction"/>
    <property type="evidence" value="ECO:0007669"/>
    <property type="project" value="UniProtKB-KW"/>
</dbReference>
<dbReference type="AlphaFoldDB" id="A0A419T6K1"/>
<dbReference type="Proteomes" id="UP000284277">
    <property type="component" value="Unassembled WGS sequence"/>
</dbReference>
<organism evidence="11 12">
    <name type="scientific">Lacrimispora algidixylanolytica</name>
    <dbReference type="NCBI Taxonomy" id="94868"/>
    <lineage>
        <taxon>Bacteria</taxon>
        <taxon>Bacillati</taxon>
        <taxon>Bacillota</taxon>
        <taxon>Clostridia</taxon>
        <taxon>Lachnospirales</taxon>
        <taxon>Lachnospiraceae</taxon>
        <taxon>Lacrimispora</taxon>
    </lineage>
</organism>
<dbReference type="PANTHER" id="PTHR43531">
    <property type="entry name" value="PROTEIN ICFG"/>
    <property type="match status" value="1"/>
</dbReference>
<dbReference type="GO" id="GO:0005886">
    <property type="term" value="C:plasma membrane"/>
    <property type="evidence" value="ECO:0007669"/>
    <property type="project" value="UniProtKB-SubCell"/>
</dbReference>
<feature type="domain" description="Methyl-accepting transducer" evidence="10">
    <location>
        <begin position="334"/>
        <end position="563"/>
    </location>
</feature>
<evidence type="ECO:0000256" key="3">
    <source>
        <dbReference type="ARBA" id="ARBA00022500"/>
    </source>
</evidence>
<evidence type="ECO:0000256" key="8">
    <source>
        <dbReference type="PROSITE-ProRule" id="PRU00284"/>
    </source>
</evidence>
<dbReference type="InterPro" id="IPR004090">
    <property type="entry name" value="Chemotax_Me-accpt_rcpt"/>
</dbReference>
<dbReference type="Gene3D" id="1.10.287.950">
    <property type="entry name" value="Methyl-accepting chemotaxis protein"/>
    <property type="match status" value="1"/>
</dbReference>